<dbReference type="SUPFAM" id="SSF47353">
    <property type="entry name" value="Retrovirus capsid dimerization domain-like"/>
    <property type="match status" value="1"/>
</dbReference>
<dbReference type="InterPro" id="IPR038269">
    <property type="entry name" value="SCAN_sf"/>
</dbReference>
<gene>
    <name evidence="5" type="ORF">RRG08_031680</name>
</gene>
<dbReference type="InterPro" id="IPR003309">
    <property type="entry name" value="SCAN_dom"/>
</dbReference>
<comment type="caution">
    <text evidence="5">The sequence shown here is derived from an EMBL/GenBank/DDBJ whole genome shotgun (WGS) entry which is preliminary data.</text>
</comment>
<reference evidence="5" key="1">
    <citation type="journal article" date="2023" name="G3 (Bethesda)">
        <title>A reference genome for the long-term kleptoplast-retaining sea slug Elysia crispata morphotype clarki.</title>
        <authorList>
            <person name="Eastman K.E."/>
            <person name="Pendleton A.L."/>
            <person name="Shaikh M.A."/>
            <person name="Suttiyut T."/>
            <person name="Ogas R."/>
            <person name="Tomko P."/>
            <person name="Gavelis G."/>
            <person name="Widhalm J.R."/>
            <person name="Wisecaver J.H."/>
        </authorList>
    </citation>
    <scope>NUCLEOTIDE SEQUENCE</scope>
    <source>
        <strain evidence="5">ECLA1</strain>
    </source>
</reference>
<dbReference type="GO" id="GO:0003676">
    <property type="term" value="F:nucleic acid binding"/>
    <property type="evidence" value="ECO:0007669"/>
    <property type="project" value="InterPro"/>
</dbReference>
<dbReference type="PROSITE" id="PS50994">
    <property type="entry name" value="INTEGRASE"/>
    <property type="match status" value="1"/>
</dbReference>
<keyword evidence="1" id="KW-0479">Metal-binding</keyword>
<dbReference type="SUPFAM" id="SSF53098">
    <property type="entry name" value="Ribonuclease H-like"/>
    <property type="match status" value="1"/>
</dbReference>
<dbReference type="InterPro" id="IPR001584">
    <property type="entry name" value="Integrase_cat-core"/>
</dbReference>
<dbReference type="Gene3D" id="4.10.60.10">
    <property type="entry name" value="Zinc finger, CCHC-type"/>
    <property type="match status" value="1"/>
</dbReference>
<dbReference type="InterPro" id="IPR012337">
    <property type="entry name" value="RNaseH-like_sf"/>
</dbReference>
<organism evidence="5 6">
    <name type="scientific">Elysia crispata</name>
    <name type="common">lettuce slug</name>
    <dbReference type="NCBI Taxonomy" id="231223"/>
    <lineage>
        <taxon>Eukaryota</taxon>
        <taxon>Metazoa</taxon>
        <taxon>Spiralia</taxon>
        <taxon>Lophotrochozoa</taxon>
        <taxon>Mollusca</taxon>
        <taxon>Gastropoda</taxon>
        <taxon>Heterobranchia</taxon>
        <taxon>Euthyneura</taxon>
        <taxon>Panpulmonata</taxon>
        <taxon>Sacoglossa</taxon>
        <taxon>Placobranchoidea</taxon>
        <taxon>Plakobranchidae</taxon>
        <taxon>Elysia</taxon>
    </lineage>
</organism>
<dbReference type="AlphaFoldDB" id="A0AAE1DUW6"/>
<dbReference type="InterPro" id="IPR001878">
    <property type="entry name" value="Znf_CCHC"/>
</dbReference>
<dbReference type="SMART" id="SM00343">
    <property type="entry name" value="ZnF_C2HC"/>
    <property type="match status" value="2"/>
</dbReference>
<keyword evidence="1" id="KW-0862">Zinc</keyword>
<dbReference type="Pfam" id="PF02023">
    <property type="entry name" value="SCAN"/>
    <property type="match status" value="1"/>
</dbReference>
<dbReference type="PROSITE" id="PS50158">
    <property type="entry name" value="ZF_CCHC"/>
    <property type="match status" value="1"/>
</dbReference>
<evidence type="ECO:0000259" key="2">
    <source>
        <dbReference type="PROSITE" id="PS50158"/>
    </source>
</evidence>
<dbReference type="InterPro" id="IPR036397">
    <property type="entry name" value="RNaseH_sf"/>
</dbReference>
<name>A0AAE1DUW6_9GAST</name>
<dbReference type="PANTHER" id="PTHR46888:SF1">
    <property type="entry name" value="RIBONUCLEASE H"/>
    <property type="match status" value="1"/>
</dbReference>
<feature type="domain" description="Integrase catalytic" evidence="4">
    <location>
        <begin position="607"/>
        <end position="713"/>
    </location>
</feature>
<dbReference type="GO" id="GO:0015074">
    <property type="term" value="P:DNA integration"/>
    <property type="evidence" value="ECO:0007669"/>
    <property type="project" value="InterPro"/>
</dbReference>
<accession>A0AAE1DUW6</accession>
<dbReference type="EMBL" id="JAWDGP010002352">
    <property type="protein sequence ID" value="KAK3783839.1"/>
    <property type="molecule type" value="Genomic_DNA"/>
</dbReference>
<keyword evidence="6" id="KW-1185">Reference proteome</keyword>
<dbReference type="PROSITE" id="PS50804">
    <property type="entry name" value="SCAN_BOX"/>
    <property type="match status" value="1"/>
</dbReference>
<dbReference type="Proteomes" id="UP001283361">
    <property type="component" value="Unassembled WGS sequence"/>
</dbReference>
<dbReference type="SUPFAM" id="SSF57756">
    <property type="entry name" value="Retrovirus zinc finger-like domains"/>
    <property type="match status" value="1"/>
</dbReference>
<keyword evidence="1" id="KW-0863">Zinc-finger</keyword>
<evidence type="ECO:0000259" key="4">
    <source>
        <dbReference type="PROSITE" id="PS50994"/>
    </source>
</evidence>
<dbReference type="Gene3D" id="1.10.4020.10">
    <property type="entry name" value="DNA breaking-rejoining enzymes"/>
    <property type="match status" value="1"/>
</dbReference>
<evidence type="ECO:0000256" key="1">
    <source>
        <dbReference type="PROSITE-ProRule" id="PRU00047"/>
    </source>
</evidence>
<dbReference type="PANTHER" id="PTHR46888">
    <property type="entry name" value="ZINC KNUCKLE DOMAINCONTAINING PROTEIN-RELATED"/>
    <property type="match status" value="1"/>
</dbReference>
<dbReference type="GO" id="GO:0008270">
    <property type="term" value="F:zinc ion binding"/>
    <property type="evidence" value="ECO:0007669"/>
    <property type="project" value="UniProtKB-KW"/>
</dbReference>
<feature type="domain" description="SCAN box" evidence="3">
    <location>
        <begin position="152"/>
        <end position="226"/>
    </location>
</feature>
<sequence length="713" mass="79968">MAWKTGEDNKPDNMPTTVLHGSDDWDISADFPEWDSHPSISKETRLMPYILIHSASTQQLIMVDLTIPYENRMEEAHIDKREKYLNLTLLRFERFATTSGWPKGSWCTPLSALLTGRALDAFCRLSETEATDYDRVKEVLQKRYNLTEDGYRQRFRTCSAEEGENPSMFIVRLKTNLERWMKLAEAPQTYEALRDLFVKEQFLDSSPADLSTYLRERRLADLEEVARSAELFLTARKRQLSDRARQGTTHEQNKPPISKKEEIICHICRKPGHTIQNCRNKTTHDRGCYHCGELTHMRKDCPKPRMNNSQVTSSKRAGSAAMRVMETKGSASGEDAGKADTRYDVRTEVQDGLLQLASGKRVPAMIDCGACGGKGSARELNLPIVKGLVGDKTVDVLRDTGCEGVVVRRGLVDDDQLTGKYCLIVRIDNTVLLAEKARIQVKTPYLSEEVEALCISEVICDVVVGNVPGARNPDDPDMTAVVGAVTTRVQARQEVRHRPLTVPDTPKHTGVDQRELIRLQQDDEAIKRMGETAMSENRAGRTSFFEKKDGIVYRVYNDGTRGGANVRQVVLPESLRKYVMSVAHDTITGEDGEQGNRQKAPMENIPVVDVPFKRVAVDLIGPIEPASEAGHRYILTLVDYATRYPEAVPLKRIDTETVAEALVDIYSRLGVPEEILSDQGTQFTSDCMKDVCRLLGVTQSTTTPYHPMCNGLV</sequence>
<dbReference type="Pfam" id="PF00665">
    <property type="entry name" value="rve"/>
    <property type="match status" value="1"/>
</dbReference>
<dbReference type="InterPro" id="IPR036875">
    <property type="entry name" value="Znf_CCHC_sf"/>
</dbReference>
<evidence type="ECO:0000313" key="6">
    <source>
        <dbReference type="Proteomes" id="UP001283361"/>
    </source>
</evidence>
<evidence type="ECO:0000259" key="3">
    <source>
        <dbReference type="PROSITE" id="PS50804"/>
    </source>
</evidence>
<evidence type="ECO:0000313" key="5">
    <source>
        <dbReference type="EMBL" id="KAK3783839.1"/>
    </source>
</evidence>
<proteinExistence type="predicted"/>
<dbReference type="Gene3D" id="3.30.420.10">
    <property type="entry name" value="Ribonuclease H-like superfamily/Ribonuclease H"/>
    <property type="match status" value="1"/>
</dbReference>
<feature type="domain" description="CCHC-type" evidence="2">
    <location>
        <begin position="288"/>
        <end position="303"/>
    </location>
</feature>
<evidence type="ECO:0008006" key="7">
    <source>
        <dbReference type="Google" id="ProtNLM"/>
    </source>
</evidence>
<protein>
    <recommendedName>
        <fullName evidence="7">Polyprotein</fullName>
    </recommendedName>
</protein>